<evidence type="ECO:0000256" key="1">
    <source>
        <dbReference type="SAM" id="MobiDB-lite"/>
    </source>
</evidence>
<accession>A0ABS9MQB8</accession>
<evidence type="ECO:0000256" key="2">
    <source>
        <dbReference type="SAM" id="Phobius"/>
    </source>
</evidence>
<dbReference type="Proteomes" id="UP001297600">
    <property type="component" value="Unassembled WGS sequence"/>
</dbReference>
<dbReference type="RefSeq" id="WP_237978469.1">
    <property type="nucleotide sequence ID" value="NZ_JAKNCT010000005.1"/>
</dbReference>
<feature type="compositionally biased region" description="Low complexity" evidence="1">
    <location>
        <begin position="9"/>
        <end position="20"/>
    </location>
</feature>
<proteinExistence type="predicted"/>
<feature type="transmembrane region" description="Helical" evidence="2">
    <location>
        <begin position="28"/>
        <end position="50"/>
    </location>
</feature>
<name>A0ABS9MQB8_9BURK</name>
<organism evidence="3 4">
    <name type="scientific">Mesosutterella porci</name>
    <dbReference type="NCBI Taxonomy" id="2915351"/>
    <lineage>
        <taxon>Bacteria</taxon>
        <taxon>Pseudomonadati</taxon>
        <taxon>Pseudomonadota</taxon>
        <taxon>Betaproteobacteria</taxon>
        <taxon>Burkholderiales</taxon>
        <taxon>Sutterellaceae</taxon>
        <taxon>Mesosutterella</taxon>
    </lineage>
</organism>
<dbReference type="EMBL" id="JAKNCT010000005">
    <property type="protein sequence ID" value="MCG5030813.1"/>
    <property type="molecule type" value="Genomic_DNA"/>
</dbReference>
<evidence type="ECO:0000313" key="4">
    <source>
        <dbReference type="Proteomes" id="UP001297600"/>
    </source>
</evidence>
<keyword evidence="4" id="KW-1185">Reference proteome</keyword>
<evidence type="ECO:0000313" key="3">
    <source>
        <dbReference type="EMBL" id="MCG5030813.1"/>
    </source>
</evidence>
<protein>
    <submittedName>
        <fullName evidence="3">Uncharacterized protein</fullName>
    </submittedName>
</protein>
<feature type="region of interest" description="Disordered" evidence="1">
    <location>
        <begin position="1"/>
        <end position="20"/>
    </location>
</feature>
<keyword evidence="2" id="KW-0472">Membrane</keyword>
<comment type="caution">
    <text evidence="3">The sequence shown here is derived from an EMBL/GenBank/DDBJ whole genome shotgun (WGS) entry which is preliminary data.</text>
</comment>
<sequence>MINARNGGRSISGRSLFSPSSLSSIRRLIGAAVNAAAFLMAIVFVVLFFMERA</sequence>
<keyword evidence="2" id="KW-1133">Transmembrane helix</keyword>
<reference evidence="3 4" key="1">
    <citation type="submission" date="2022-02" db="EMBL/GenBank/DDBJ databases">
        <title>Mesosutterella porci, a novel member of the family Sutterellaceae from pig feces.</title>
        <authorList>
            <person name="Wylensek D."/>
            <person name="Clavel T."/>
        </authorList>
    </citation>
    <scope>NUCLEOTIDE SEQUENCE [LARGE SCALE GENOMIC DNA]</scope>
    <source>
        <strain evidence="4">oilRF-744-wt-GAM-9</strain>
    </source>
</reference>
<gene>
    <name evidence="3" type="ORF">MAF45_05050</name>
</gene>
<keyword evidence="2" id="KW-0812">Transmembrane</keyword>